<sequence>MRSRSSATRRRASSSRVRSARSARSRMASTNARRLRTASPAAAAMPVQAKTPRFCWVYHGAEPKDMAAAVRTAIVARPTRHVVGRSVREATVYRATTVLIATGACGSPAAKSETAAAPVQTRTRTGARRRATSAAAPTTMSTTLRGRGVRALKVGPVPSPCGSTKDPRTIAPSTAAASTASQASGCARSQSRQRVRAFPWAGTPRG</sequence>
<dbReference type="EMBL" id="MIFZ01000054">
    <property type="protein sequence ID" value="OSY53806.1"/>
    <property type="molecule type" value="Genomic_DNA"/>
</dbReference>
<name>A0A1Y2P1X2_STRFR</name>
<proteinExistence type="predicted"/>
<reference evidence="2 3" key="1">
    <citation type="submission" date="2016-09" db="EMBL/GenBank/DDBJ databases">
        <title>Streptomyces fradiae DSM40063, a candidate organism with high potential of specific P450 cytochromes.</title>
        <authorList>
            <person name="Grumaz C."/>
            <person name="Vainshtein Y."/>
            <person name="Kirstahler P."/>
            <person name="Sohn K."/>
        </authorList>
    </citation>
    <scope>NUCLEOTIDE SEQUENCE [LARGE SCALE GENOMIC DNA]</scope>
    <source>
        <strain evidence="2 3">DSM 40063</strain>
    </source>
</reference>
<dbReference type="Proteomes" id="UP000194318">
    <property type="component" value="Unassembled WGS sequence"/>
</dbReference>
<protein>
    <submittedName>
        <fullName evidence="2">Uncharacterized protein</fullName>
    </submittedName>
</protein>
<accession>A0A1Y2P1X2</accession>
<feature type="region of interest" description="Disordered" evidence="1">
    <location>
        <begin position="1"/>
        <end position="44"/>
    </location>
</feature>
<evidence type="ECO:0000313" key="3">
    <source>
        <dbReference type="Proteomes" id="UP000194318"/>
    </source>
</evidence>
<feature type="region of interest" description="Disordered" evidence="1">
    <location>
        <begin position="113"/>
        <end position="137"/>
    </location>
</feature>
<gene>
    <name evidence="2" type="ORF">BG846_00503</name>
</gene>
<evidence type="ECO:0000256" key="1">
    <source>
        <dbReference type="SAM" id="MobiDB-lite"/>
    </source>
</evidence>
<organism evidence="2 3">
    <name type="scientific">Streptomyces fradiae ATCC 10745 = DSM 40063</name>
    <dbReference type="NCBI Taxonomy" id="1319510"/>
    <lineage>
        <taxon>Bacteria</taxon>
        <taxon>Bacillati</taxon>
        <taxon>Actinomycetota</taxon>
        <taxon>Actinomycetes</taxon>
        <taxon>Kitasatosporales</taxon>
        <taxon>Streptomycetaceae</taxon>
        <taxon>Streptomyces</taxon>
    </lineage>
</organism>
<feature type="region of interest" description="Disordered" evidence="1">
    <location>
        <begin position="152"/>
        <end position="206"/>
    </location>
</feature>
<comment type="caution">
    <text evidence="2">The sequence shown here is derived from an EMBL/GenBank/DDBJ whole genome shotgun (WGS) entry which is preliminary data.</text>
</comment>
<feature type="compositionally biased region" description="Low complexity" evidence="1">
    <location>
        <begin position="169"/>
        <end position="187"/>
    </location>
</feature>
<evidence type="ECO:0000313" key="2">
    <source>
        <dbReference type="EMBL" id="OSY53806.1"/>
    </source>
</evidence>
<feature type="compositionally biased region" description="Low complexity" evidence="1">
    <location>
        <begin position="25"/>
        <end position="44"/>
    </location>
</feature>
<dbReference type="AlphaFoldDB" id="A0A1Y2P1X2"/>
<feature type="compositionally biased region" description="Basic residues" evidence="1">
    <location>
        <begin position="1"/>
        <end position="24"/>
    </location>
</feature>